<dbReference type="EMBL" id="LR699555">
    <property type="protein sequence ID" value="VVD30976.1"/>
    <property type="molecule type" value="Genomic_DNA"/>
</dbReference>
<protein>
    <submittedName>
        <fullName evidence="1">Uncharacterized protein</fullName>
    </submittedName>
</protein>
<gene>
    <name evidence="1" type="ORF">PDMSB3_0140</name>
</gene>
<keyword evidence="1" id="KW-0614">Plasmid</keyword>
<name>A0A5Q4ZI11_9BURK</name>
<dbReference type="KEGG" id="pdio:PDMSB3_0140.2"/>
<reference evidence="1 2" key="1">
    <citation type="submission" date="2019-08" db="EMBL/GenBank/DDBJ databases">
        <authorList>
            <person name="Herpell B J."/>
        </authorList>
    </citation>
    <scope>NUCLEOTIDE SEQUENCE [LARGE SCALE GENOMIC DNA]</scope>
    <source>
        <strain evidence="2">Msb3</strain>
        <plasmid evidence="1 2">pI</plasmid>
    </source>
</reference>
<geneLocation type="plasmid" evidence="1 2">
    <name>pI</name>
</geneLocation>
<evidence type="ECO:0000313" key="2">
    <source>
        <dbReference type="Proteomes" id="UP000325811"/>
    </source>
</evidence>
<sequence length="102" mass="12116">MLLTEKRHTRCRTLRGRVLNTTRYARMLREWPRQDANATRINQHRSAPKNGLAVRIEYMSGRWVFRPVRDEGHAQRVVRRTGLARTMRLSQPVKMIRSIAHL</sequence>
<proteinExistence type="predicted"/>
<evidence type="ECO:0000313" key="1">
    <source>
        <dbReference type="EMBL" id="VVD30976.1"/>
    </source>
</evidence>
<dbReference type="AlphaFoldDB" id="A0A5Q4ZI11"/>
<dbReference type="RefSeq" id="WP_232064455.1">
    <property type="nucleotide sequence ID" value="NZ_LR699555.1"/>
</dbReference>
<dbReference type="Proteomes" id="UP000325811">
    <property type="component" value="Plasmid pI"/>
</dbReference>
<accession>A0A5Q4ZI11</accession>
<keyword evidence="2" id="KW-1185">Reference proteome</keyword>
<organism evidence="1 2">
    <name type="scientific">Paraburkholderia dioscoreae</name>
    <dbReference type="NCBI Taxonomy" id="2604047"/>
    <lineage>
        <taxon>Bacteria</taxon>
        <taxon>Pseudomonadati</taxon>
        <taxon>Pseudomonadota</taxon>
        <taxon>Betaproteobacteria</taxon>
        <taxon>Burkholderiales</taxon>
        <taxon>Burkholderiaceae</taxon>
        <taxon>Paraburkholderia</taxon>
    </lineage>
</organism>